<reference evidence="3" key="1">
    <citation type="journal article" date="2012" name="MBio">
        <title>Comparative genome analysis of Trichophyton rubrum and related dermatophytes reveals candidate genes involved in infection.</title>
        <authorList>
            <person name="Martinez D.A."/>
            <person name="Oliver B.G."/>
            <person name="Graeser Y."/>
            <person name="Goldberg J.M."/>
            <person name="Li W."/>
            <person name="Martinez-Rossi N.M."/>
            <person name="Monod M."/>
            <person name="Shelest E."/>
            <person name="Barton R.C."/>
            <person name="Birch E."/>
            <person name="Brakhage A.A."/>
            <person name="Chen Z."/>
            <person name="Gurr S.J."/>
            <person name="Heiman D."/>
            <person name="Heitman J."/>
            <person name="Kosti I."/>
            <person name="Rossi A."/>
            <person name="Saif S."/>
            <person name="Samalova M."/>
            <person name="Saunders C.W."/>
            <person name="Shea T."/>
            <person name="Summerbell R.C."/>
            <person name="Xu J."/>
            <person name="Young S."/>
            <person name="Zeng Q."/>
            <person name="Birren B.W."/>
            <person name="Cuomo C.A."/>
            <person name="White T.C."/>
        </authorList>
    </citation>
    <scope>NUCLEOTIDE SEQUENCE [LARGE SCALE GENOMIC DNA]</scope>
    <source>
        <strain evidence="3">ATCC MYA-4604 / CBS 118893</strain>
    </source>
</reference>
<feature type="compositionally biased region" description="Basic and acidic residues" evidence="1">
    <location>
        <begin position="422"/>
        <end position="437"/>
    </location>
</feature>
<feature type="region of interest" description="Disordered" evidence="1">
    <location>
        <begin position="1"/>
        <end position="94"/>
    </location>
</feature>
<protein>
    <submittedName>
        <fullName evidence="2">Uncharacterized protein</fullName>
    </submittedName>
</protein>
<gene>
    <name evidence="2" type="ORF">MGYG_07851</name>
</gene>
<dbReference type="RefSeq" id="XP_003169682.1">
    <property type="nucleotide sequence ID" value="XM_003169634.1"/>
</dbReference>
<feature type="compositionally biased region" description="Polar residues" evidence="1">
    <location>
        <begin position="442"/>
        <end position="452"/>
    </location>
</feature>
<evidence type="ECO:0000313" key="2">
    <source>
        <dbReference type="EMBL" id="EFR04847.1"/>
    </source>
</evidence>
<dbReference type="AlphaFoldDB" id="E4V4C3"/>
<feature type="region of interest" description="Disordered" evidence="1">
    <location>
        <begin position="112"/>
        <end position="221"/>
    </location>
</feature>
<feature type="region of interest" description="Disordered" evidence="1">
    <location>
        <begin position="319"/>
        <end position="369"/>
    </location>
</feature>
<feature type="compositionally biased region" description="Polar residues" evidence="1">
    <location>
        <begin position="560"/>
        <end position="573"/>
    </location>
</feature>
<sequence length="597" mass="62908">MAEKSGMEGAGGAPQPPPRESIPLGFRDAVRSREDAPKPSPETPQRASRPHSGLSLNMPQPFSPKNSHAAARIPLSPKLDSSHSFGSPASVLPRRSRGLDFSRACTNLHHSTLAESSPDSSPVVGGRGIAIPQRRGTAGSTGMGVAGSPGNSHHQLHHCVTPSGSHAEKAAISSSVGSVNMMDSDSSNTDEEDEDGSIHGFDRGDPIGTTPQAKKPGLGLSAPFSPNLIPAPGADWMSGFSAAKASLMNFQRARYRNGRKRHSSSSASGASPRLLATSRSPPAEKAFDSTGASYLSQSLASRDIRSKLDELAHIPSDFHLSDGSDDADSGKQAGVSSPSSGSLAGGSNSESGRRGVIRRPVTRRGNLLPKPKNFARIRATLFEECAPVESDTKKEAEVVRQVRENDASVAPQPQSILPSALEIKDSTSPRTAPEEAQPRPPTSFSRQVSRNSGGIDFWNSFDGRYKTPPPLSAGDPTMVSPGMETGVLGRQPKDIDPEPEVFAKLNKRRRGDDFDLASFKRRAVSPGPSVHSSPVQGHVSAGTETSRVGHLSKAILFQGSHATEPTSNTSSVSGPVKRVGLQGMTETSDGFMKMTID</sequence>
<feature type="compositionally biased region" description="Polar residues" evidence="1">
    <location>
        <begin position="54"/>
        <end position="66"/>
    </location>
</feature>
<feature type="region of interest" description="Disordered" evidence="1">
    <location>
        <begin position="560"/>
        <end position="597"/>
    </location>
</feature>
<dbReference type="PANTHER" id="PTHR42106:SF1">
    <property type="match status" value="1"/>
</dbReference>
<dbReference type="PANTHER" id="PTHR42106">
    <property type="entry name" value="CHROMOSOME 10, WHOLE GENOME SHOTGUN SEQUENCE"/>
    <property type="match status" value="1"/>
</dbReference>
<dbReference type="VEuPathDB" id="FungiDB:MGYG_07851"/>
<proteinExistence type="predicted"/>
<dbReference type="OrthoDB" id="340550at2759"/>
<feature type="compositionally biased region" description="Low complexity" evidence="1">
    <location>
        <begin position="173"/>
        <end position="187"/>
    </location>
</feature>
<feature type="compositionally biased region" description="Basic and acidic residues" evidence="1">
    <location>
        <begin position="196"/>
        <end position="205"/>
    </location>
</feature>
<dbReference type="OMA" id="SPGNDWM"/>
<dbReference type="GeneID" id="10024907"/>
<accession>E4V4C3</accession>
<dbReference type="Proteomes" id="UP000002669">
    <property type="component" value="Unassembled WGS sequence"/>
</dbReference>
<dbReference type="EMBL" id="DS989829">
    <property type="protein sequence ID" value="EFR04847.1"/>
    <property type="molecule type" value="Genomic_DNA"/>
</dbReference>
<name>E4V4C3_ARTGP</name>
<organism evidence="3">
    <name type="scientific">Arthroderma gypseum (strain ATCC MYA-4604 / CBS 118893)</name>
    <name type="common">Microsporum gypseum</name>
    <dbReference type="NCBI Taxonomy" id="535722"/>
    <lineage>
        <taxon>Eukaryota</taxon>
        <taxon>Fungi</taxon>
        <taxon>Dikarya</taxon>
        <taxon>Ascomycota</taxon>
        <taxon>Pezizomycotina</taxon>
        <taxon>Eurotiomycetes</taxon>
        <taxon>Eurotiomycetidae</taxon>
        <taxon>Onygenales</taxon>
        <taxon>Arthrodermataceae</taxon>
        <taxon>Nannizzia</taxon>
    </lineage>
</organism>
<feature type="compositionally biased region" description="Low complexity" evidence="1">
    <location>
        <begin position="334"/>
        <end position="350"/>
    </location>
</feature>
<feature type="region of interest" description="Disordered" evidence="1">
    <location>
        <begin position="404"/>
        <end position="483"/>
    </location>
</feature>
<dbReference type="eggNOG" id="ENOG502S30V">
    <property type="taxonomic scope" value="Eukaryota"/>
</dbReference>
<evidence type="ECO:0000256" key="1">
    <source>
        <dbReference type="SAM" id="MobiDB-lite"/>
    </source>
</evidence>
<feature type="region of interest" description="Disordered" evidence="1">
    <location>
        <begin position="256"/>
        <end position="290"/>
    </location>
</feature>
<dbReference type="HOGENOM" id="CLU_014533_0_0_1"/>
<dbReference type="InParanoid" id="E4V4C3"/>
<feature type="compositionally biased region" description="Basic and acidic residues" evidence="1">
    <location>
        <begin position="28"/>
        <end position="37"/>
    </location>
</feature>
<dbReference type="STRING" id="535722.E4V4C3"/>
<evidence type="ECO:0000313" key="3">
    <source>
        <dbReference type="Proteomes" id="UP000002669"/>
    </source>
</evidence>
<keyword evidence="3" id="KW-1185">Reference proteome</keyword>